<reference evidence="9 10" key="1">
    <citation type="journal article" date="2019" name="Nat. Commun.">
        <title>A new type of DNA phosphorothioation-based antiviral system in archaea.</title>
        <authorList>
            <person name="Xiong L."/>
            <person name="Liu S."/>
            <person name="Chen S."/>
            <person name="Xiao Y."/>
            <person name="Zhu B."/>
            <person name="Gao Y."/>
            <person name="Zhang Y."/>
            <person name="Chen B."/>
            <person name="Luo J."/>
            <person name="Deng Z."/>
            <person name="Chen X."/>
            <person name="Wang L."/>
            <person name="Chen S."/>
        </authorList>
    </citation>
    <scope>NUCLEOTIDE SEQUENCE [LARGE SCALE GENOMIC DNA]</scope>
    <source>
        <strain evidence="9 10">CBA1105</strain>
    </source>
</reference>
<gene>
    <name evidence="9" type="ORF">DV733_14770</name>
</gene>
<keyword evidence="5 8" id="KW-0460">Magnesium</keyword>
<protein>
    <recommendedName>
        <fullName evidence="2">fructose-bisphosphatase</fullName>
        <ecNumber evidence="2">3.1.3.11</ecNumber>
    </recommendedName>
</protein>
<dbReference type="KEGG" id="hsn:DV733_14770"/>
<dbReference type="Proteomes" id="UP000296706">
    <property type="component" value="Chromosome"/>
</dbReference>
<dbReference type="PROSITE" id="PS00629">
    <property type="entry name" value="IMP_1"/>
    <property type="match status" value="1"/>
</dbReference>
<dbReference type="PANTHER" id="PTHR20854">
    <property type="entry name" value="INOSITOL MONOPHOSPHATASE"/>
    <property type="match status" value="1"/>
</dbReference>
<evidence type="ECO:0000256" key="5">
    <source>
        <dbReference type="ARBA" id="ARBA00022842"/>
    </source>
</evidence>
<dbReference type="AlphaFoldDB" id="A0A4D6HGX5"/>
<feature type="binding site" evidence="8">
    <location>
        <position position="109"/>
    </location>
    <ligand>
        <name>Mg(2+)</name>
        <dbReference type="ChEBI" id="CHEBI:18420"/>
        <label>1</label>
        <note>catalytic</note>
    </ligand>
</feature>
<dbReference type="GO" id="GO:0042132">
    <property type="term" value="F:fructose 1,6-bisphosphate 1-phosphatase activity"/>
    <property type="evidence" value="ECO:0007669"/>
    <property type="project" value="UniProtKB-EC"/>
</dbReference>
<comment type="similarity">
    <text evidence="7">Belongs to the inositol monophosphatase superfamily. FBPase class 4 family.</text>
</comment>
<keyword evidence="10" id="KW-1185">Reference proteome</keyword>
<dbReference type="OrthoDB" id="58111at2157"/>
<evidence type="ECO:0000256" key="4">
    <source>
        <dbReference type="ARBA" id="ARBA00022801"/>
    </source>
</evidence>
<evidence type="ECO:0000256" key="7">
    <source>
        <dbReference type="ARBA" id="ARBA00038103"/>
    </source>
</evidence>
<dbReference type="Pfam" id="PF00459">
    <property type="entry name" value="Inositol_P"/>
    <property type="match status" value="1"/>
</dbReference>
<keyword evidence="4" id="KW-0378">Hydrolase</keyword>
<evidence type="ECO:0000256" key="3">
    <source>
        <dbReference type="ARBA" id="ARBA00022723"/>
    </source>
</evidence>
<dbReference type="GO" id="GO:0008934">
    <property type="term" value="F:inositol monophosphate 1-phosphatase activity"/>
    <property type="evidence" value="ECO:0007669"/>
    <property type="project" value="TreeGrafter"/>
</dbReference>
<organism evidence="9 10">
    <name type="scientific">Halapricum salinum</name>
    <dbReference type="NCBI Taxonomy" id="1457250"/>
    <lineage>
        <taxon>Archaea</taxon>
        <taxon>Methanobacteriati</taxon>
        <taxon>Methanobacteriota</taxon>
        <taxon>Stenosarchaea group</taxon>
        <taxon>Halobacteria</taxon>
        <taxon>Halobacteriales</taxon>
        <taxon>Haloarculaceae</taxon>
        <taxon>Halapricum</taxon>
    </lineage>
</organism>
<dbReference type="SUPFAM" id="SSF56655">
    <property type="entry name" value="Carbohydrate phosphatase"/>
    <property type="match status" value="1"/>
</dbReference>
<feature type="binding site" evidence="8">
    <location>
        <position position="107"/>
    </location>
    <ligand>
        <name>Mg(2+)</name>
        <dbReference type="ChEBI" id="CHEBI:18420"/>
        <label>1</label>
        <note>catalytic</note>
    </ligand>
</feature>
<feature type="binding site" evidence="8">
    <location>
        <position position="69"/>
    </location>
    <ligand>
        <name>Mg(2+)</name>
        <dbReference type="ChEBI" id="CHEBI:18420"/>
        <label>1</label>
        <note>catalytic</note>
    </ligand>
</feature>
<dbReference type="PRINTS" id="PR00377">
    <property type="entry name" value="IMPHPHTASES"/>
</dbReference>
<evidence type="ECO:0000256" key="8">
    <source>
        <dbReference type="PIRSR" id="PIRSR600760-2"/>
    </source>
</evidence>
<evidence type="ECO:0000313" key="9">
    <source>
        <dbReference type="EMBL" id="QCC52418.1"/>
    </source>
</evidence>
<sequence>MSDARQRAALTERAVRAGGAVARDIFRGELTIETKANKNDLVTDADREAQRQVVHTIVQEFPNEAFLTEESFENPGGEDAPDAPTPIQRAGEVVDSVPETGPCWVVDPIDGTANFARGIRLWTTSVAAVDDGETVAAGTYLPSLQDIYTAGPDSATRNGETLVTSQRDDPETFAVGLVAYWAGDRSEQFGALAREVAARFGDSRRFGSFQATLAMVASGELDAAVTTEPITAWDTLAGVKLVEAAGGTVTDPDGSAWSAETDGLVASNGRTHDAVVDSIQAAIE</sequence>
<evidence type="ECO:0000256" key="1">
    <source>
        <dbReference type="ARBA" id="ARBA00001273"/>
    </source>
</evidence>
<dbReference type="GO" id="GO:0006020">
    <property type="term" value="P:inositol metabolic process"/>
    <property type="evidence" value="ECO:0007669"/>
    <property type="project" value="TreeGrafter"/>
</dbReference>
<evidence type="ECO:0000256" key="6">
    <source>
        <dbReference type="ARBA" id="ARBA00023277"/>
    </source>
</evidence>
<name>A0A4D6HGX5_9EURY</name>
<dbReference type="GeneID" id="39849148"/>
<dbReference type="CDD" id="cd01637">
    <property type="entry name" value="IMPase_like"/>
    <property type="match status" value="1"/>
</dbReference>
<keyword evidence="6" id="KW-0119">Carbohydrate metabolism</keyword>
<dbReference type="PANTHER" id="PTHR20854:SF4">
    <property type="entry name" value="INOSITOL-1-MONOPHOSPHATASE-RELATED"/>
    <property type="match status" value="1"/>
</dbReference>
<feature type="binding site" evidence="8">
    <location>
        <position position="110"/>
    </location>
    <ligand>
        <name>Mg(2+)</name>
        <dbReference type="ChEBI" id="CHEBI:18420"/>
        <label>1</label>
        <note>catalytic</note>
    </ligand>
</feature>
<comment type="catalytic activity">
    <reaction evidence="1">
        <text>beta-D-fructose 1,6-bisphosphate + H2O = beta-D-fructose 6-phosphate + phosphate</text>
        <dbReference type="Rhea" id="RHEA:11064"/>
        <dbReference type="ChEBI" id="CHEBI:15377"/>
        <dbReference type="ChEBI" id="CHEBI:32966"/>
        <dbReference type="ChEBI" id="CHEBI:43474"/>
        <dbReference type="ChEBI" id="CHEBI:57634"/>
        <dbReference type="EC" id="3.1.3.11"/>
    </reaction>
</comment>
<evidence type="ECO:0000256" key="2">
    <source>
        <dbReference type="ARBA" id="ARBA00013093"/>
    </source>
</evidence>
<proteinExistence type="inferred from homology"/>
<dbReference type="GO" id="GO:0046872">
    <property type="term" value="F:metal ion binding"/>
    <property type="evidence" value="ECO:0007669"/>
    <property type="project" value="UniProtKB-KW"/>
</dbReference>
<dbReference type="InterPro" id="IPR000760">
    <property type="entry name" value="Inositol_monophosphatase-like"/>
</dbReference>
<dbReference type="STRING" id="1457250.GCA_000755225_01826"/>
<dbReference type="EC" id="3.1.3.11" evidence="2"/>
<dbReference type="GO" id="GO:0007165">
    <property type="term" value="P:signal transduction"/>
    <property type="evidence" value="ECO:0007669"/>
    <property type="project" value="TreeGrafter"/>
</dbReference>
<comment type="cofactor">
    <cofactor evidence="8">
        <name>Mg(2+)</name>
        <dbReference type="ChEBI" id="CHEBI:18420"/>
    </cofactor>
</comment>
<dbReference type="Gene3D" id="3.30.540.10">
    <property type="entry name" value="Fructose-1,6-Bisphosphatase, subunit A, domain 1"/>
    <property type="match status" value="1"/>
</dbReference>
<dbReference type="InterPro" id="IPR020583">
    <property type="entry name" value="Inositol_monoP_metal-BS"/>
</dbReference>
<keyword evidence="3 8" id="KW-0479">Metal-binding</keyword>
<dbReference type="RefSeq" id="WP_049992742.1">
    <property type="nucleotide sequence ID" value="NZ_CP031310.1"/>
</dbReference>
<feature type="binding site" evidence="8">
    <location>
        <position position="234"/>
    </location>
    <ligand>
        <name>Mg(2+)</name>
        <dbReference type="ChEBI" id="CHEBI:18420"/>
        <label>1</label>
        <note>catalytic</note>
    </ligand>
</feature>
<dbReference type="EMBL" id="CP031310">
    <property type="protein sequence ID" value="QCC52418.1"/>
    <property type="molecule type" value="Genomic_DNA"/>
</dbReference>
<dbReference type="Gene3D" id="3.40.190.80">
    <property type="match status" value="1"/>
</dbReference>
<accession>A0A4D6HGX5</accession>
<evidence type="ECO:0000313" key="10">
    <source>
        <dbReference type="Proteomes" id="UP000296706"/>
    </source>
</evidence>